<proteinExistence type="predicted"/>
<dbReference type="EMBL" id="CP101397">
    <property type="protein sequence ID" value="UTR78375.1"/>
    <property type="molecule type" value="Genomic_DNA"/>
</dbReference>
<feature type="region of interest" description="Disordered" evidence="1">
    <location>
        <begin position="75"/>
        <end position="95"/>
    </location>
</feature>
<feature type="compositionally biased region" description="Polar residues" evidence="1">
    <location>
        <begin position="75"/>
        <end position="91"/>
    </location>
</feature>
<organism evidence="2 4">
    <name type="scientific">Streptomyces cavourensis</name>
    <dbReference type="NCBI Taxonomy" id="67258"/>
    <lineage>
        <taxon>Bacteria</taxon>
        <taxon>Bacillati</taxon>
        <taxon>Actinomycetota</taxon>
        <taxon>Actinomycetes</taxon>
        <taxon>Kitasatosporales</taxon>
        <taxon>Streptomycetaceae</taxon>
        <taxon>Streptomyces</taxon>
    </lineage>
</organism>
<evidence type="ECO:0000313" key="3">
    <source>
        <dbReference type="EMBL" id="UTR78375.1"/>
    </source>
</evidence>
<dbReference type="Proteomes" id="UP000253779">
    <property type="component" value="Chromosome"/>
</dbReference>
<evidence type="ECO:0000313" key="5">
    <source>
        <dbReference type="Proteomes" id="UP001058236"/>
    </source>
</evidence>
<dbReference type="SUPFAM" id="SSF48452">
    <property type="entry name" value="TPR-like"/>
    <property type="match status" value="1"/>
</dbReference>
<gene>
    <name evidence="2" type="ORF">DTW94_24290</name>
    <name evidence="3" type="ORF">NLU04_07875</name>
</gene>
<reference evidence="3" key="2">
    <citation type="submission" date="2022-07" db="EMBL/GenBank/DDBJ databases">
        <title>Genomic of Streptomyces cavourensis F2.</title>
        <authorList>
            <person name="Hu S."/>
            <person name="Liang W."/>
        </authorList>
    </citation>
    <scope>NUCLEOTIDE SEQUENCE</scope>
    <source>
        <strain evidence="3">F2</strain>
    </source>
</reference>
<evidence type="ECO:0000256" key="1">
    <source>
        <dbReference type="SAM" id="MobiDB-lite"/>
    </source>
</evidence>
<dbReference type="GeneID" id="97761048"/>
<dbReference type="AlphaFoldDB" id="A0AAD0Q828"/>
<keyword evidence="5" id="KW-1185">Reference proteome</keyword>
<dbReference type="RefSeq" id="WP_114932819.1">
    <property type="nucleotide sequence ID" value="NZ_BMSP01000012.1"/>
</dbReference>
<dbReference type="EMBL" id="CP030930">
    <property type="protein sequence ID" value="AXI74036.1"/>
    <property type="molecule type" value="Genomic_DNA"/>
</dbReference>
<name>A0AAD0Q828_9ACTN</name>
<dbReference type="Gene3D" id="1.25.40.10">
    <property type="entry name" value="Tetratricopeptide repeat domain"/>
    <property type="match status" value="1"/>
</dbReference>
<dbReference type="Proteomes" id="UP001058236">
    <property type="component" value="Chromosome"/>
</dbReference>
<accession>A0AAD0Q828</accession>
<reference evidence="2 4" key="1">
    <citation type="submission" date="2018-07" db="EMBL/GenBank/DDBJ databases">
        <title>Complete genome sequence of soil actinomycete Streptomyces cavourensis tj430.</title>
        <authorList>
            <person name="Wang P."/>
            <person name="Huang Y."/>
        </authorList>
    </citation>
    <scope>NUCLEOTIDE SEQUENCE [LARGE SCALE GENOMIC DNA]</scope>
    <source>
        <strain evidence="2 4">TJ430</strain>
    </source>
</reference>
<evidence type="ECO:0000313" key="4">
    <source>
        <dbReference type="Proteomes" id="UP000253779"/>
    </source>
</evidence>
<dbReference type="InterPro" id="IPR011990">
    <property type="entry name" value="TPR-like_helical_dom_sf"/>
</dbReference>
<evidence type="ECO:0000313" key="2">
    <source>
        <dbReference type="EMBL" id="AXI74036.1"/>
    </source>
</evidence>
<sequence length="443" mass="48097">MTTRQPNAGLERLYRQSGWTLRQFAQAVNRIGTERGTPLTYTQPSIHQWLQGHMPREAVRPLVLEALSRKLHRPVTSSEAGFPPSSDQLKQPTGALDGLLDLGREDMDPSRRSVLGVGLFSVALTIPGWPDVVGRMDAMRVDPQRRIGSSEVQAVTAMTERLSDLDDEFGGRYARPMAAAFLVNTVAPYLRADASSETRKSMMAAAALLCYLTGWMAVDEGAHGRAQQYYVKSLELAGAGNDPTTYCHVLRGMSVQAADLGHGTPAVRLANAAADASPESSPRMRAFITGQQAHAYALAGEKTNALNSLREAERAVNQAESRLGTFGGFSSATLAYATAQVRHALGDPKGSIASLNDHFTLRDSTDMQRTKLVFSSLLAERQLEVGHLEAACATWNAVLDEYPGIHSGRMDRQVAKIPSLLSPYRSNSAARQTSEHARELIAK</sequence>
<protein>
    <submittedName>
        <fullName evidence="2">Tetratricopeptide repeat protein</fullName>
    </submittedName>
</protein>